<evidence type="ECO:0000256" key="1">
    <source>
        <dbReference type="ARBA" id="ARBA00000085"/>
    </source>
</evidence>
<accession>A0A975GH20</accession>
<sequence length="637" mass="73428">MQDTGIDQKTDSKEEFVTISKYELDRLRTRVRKMAMDKSYLQLIFRLMHQMSTAPGIENTIDNLLRNILDVIGGSNIMIYYFIGKNIFYADVYGKKISLDRIDDEYINKVLKTREPMEFEQDYTRTELMTESFSKAYTWIFPLVAGRDFIGVFKMESLNISVRDLYKELPSFFNYAALIIKNEIMEHTKLKKAYDQIRMTNKELTREIARRKLIQEALNQSNLELEKRVAERTLELNNANTRLKNELAERIKAKTEIQKLKNYLANIIDSMPSILVGMDKEERITQWNREAEAATGITADKAIGRPVTQILSDFSPWIKNLSAKISKRHPAVMEKVLLEKSGERHFHDLMIYPLVTNGVEGAVIKIEDVTERTRIQELMIQTEKMMSLGGLAAGMAHEINNPLGIITQAAQNIERRVSPQLPVNQRAARELGLDLECVHKYFEKRQIFIFITSIREAVTRAAKIVSNMLQFSRSSPDTMQYEFLSDRINKSLELASNDYDLKKKYDFRTIKIVKDFFPDMPKVLVLAVEIEQVILNLLKNAAQAMIYNPPEKIPEIIIRLYQHDRYAVMEIEDNGPGMPEEVRVRVFEPFFTTKKPGIGTGLGLSVSYMIVTNNHKGLMEVRSSLGKGTCFTVRLPV</sequence>
<dbReference type="RefSeq" id="WP_207692400.1">
    <property type="nucleotide sequence ID" value="NZ_CP061799.1"/>
</dbReference>
<evidence type="ECO:0000259" key="6">
    <source>
        <dbReference type="PROSITE" id="PS50112"/>
    </source>
</evidence>
<dbReference type="PANTHER" id="PTHR43065:SF42">
    <property type="entry name" value="TWO-COMPONENT SENSOR PPRA"/>
    <property type="match status" value="1"/>
</dbReference>
<evidence type="ECO:0000259" key="5">
    <source>
        <dbReference type="PROSITE" id="PS50109"/>
    </source>
</evidence>
<dbReference type="Gene3D" id="1.10.287.130">
    <property type="match status" value="1"/>
</dbReference>
<comment type="catalytic activity">
    <reaction evidence="1">
        <text>ATP + protein L-histidine = ADP + protein N-phospho-L-histidine.</text>
        <dbReference type="EC" id="2.7.13.3"/>
    </reaction>
</comment>
<dbReference type="NCBIfam" id="TIGR00229">
    <property type="entry name" value="sensory_box"/>
    <property type="match status" value="1"/>
</dbReference>
<dbReference type="SMART" id="SM00388">
    <property type="entry name" value="HisKA"/>
    <property type="match status" value="1"/>
</dbReference>
<dbReference type="GO" id="GO:0000155">
    <property type="term" value="F:phosphorelay sensor kinase activity"/>
    <property type="evidence" value="ECO:0007669"/>
    <property type="project" value="InterPro"/>
</dbReference>
<dbReference type="SUPFAM" id="SSF47384">
    <property type="entry name" value="Homodimeric domain of signal transducing histidine kinase"/>
    <property type="match status" value="1"/>
</dbReference>
<dbReference type="InterPro" id="IPR003661">
    <property type="entry name" value="HisK_dim/P_dom"/>
</dbReference>
<dbReference type="Proteomes" id="UP000663720">
    <property type="component" value="Chromosome"/>
</dbReference>
<evidence type="ECO:0000256" key="4">
    <source>
        <dbReference type="SAM" id="Coils"/>
    </source>
</evidence>
<dbReference type="InterPro" id="IPR003594">
    <property type="entry name" value="HATPase_dom"/>
</dbReference>
<dbReference type="Pfam" id="PF02518">
    <property type="entry name" value="HATPase_c"/>
    <property type="match status" value="1"/>
</dbReference>
<keyword evidence="3" id="KW-0597">Phosphoprotein</keyword>
<dbReference type="EC" id="2.7.13.3" evidence="2"/>
<keyword evidence="8" id="KW-1185">Reference proteome</keyword>
<evidence type="ECO:0000256" key="3">
    <source>
        <dbReference type="ARBA" id="ARBA00022553"/>
    </source>
</evidence>
<dbReference type="CDD" id="cd00082">
    <property type="entry name" value="HisKA"/>
    <property type="match status" value="1"/>
</dbReference>
<evidence type="ECO:0000256" key="2">
    <source>
        <dbReference type="ARBA" id="ARBA00012438"/>
    </source>
</evidence>
<dbReference type="InterPro" id="IPR036097">
    <property type="entry name" value="HisK_dim/P_sf"/>
</dbReference>
<dbReference type="InterPro" id="IPR000014">
    <property type="entry name" value="PAS"/>
</dbReference>
<protein>
    <recommendedName>
        <fullName evidence="2">histidine kinase</fullName>
        <ecNumber evidence="2">2.7.13.3</ecNumber>
    </recommendedName>
</protein>
<evidence type="ECO:0000313" key="8">
    <source>
        <dbReference type="Proteomes" id="UP000663720"/>
    </source>
</evidence>
<dbReference type="PROSITE" id="PS50109">
    <property type="entry name" value="HIS_KIN"/>
    <property type="match status" value="1"/>
</dbReference>
<dbReference type="InterPro" id="IPR036890">
    <property type="entry name" value="HATPase_C_sf"/>
</dbReference>
<dbReference type="SUPFAM" id="SSF55874">
    <property type="entry name" value="ATPase domain of HSP90 chaperone/DNA topoisomerase II/histidine kinase"/>
    <property type="match status" value="1"/>
</dbReference>
<dbReference type="KEGG" id="dli:dnl_31450"/>
<feature type="coiled-coil region" evidence="4">
    <location>
        <begin position="187"/>
        <end position="263"/>
    </location>
</feature>
<dbReference type="Gene3D" id="3.30.450.20">
    <property type="entry name" value="PAS domain"/>
    <property type="match status" value="1"/>
</dbReference>
<proteinExistence type="predicted"/>
<dbReference type="SMART" id="SM00387">
    <property type="entry name" value="HATPase_c"/>
    <property type="match status" value="1"/>
</dbReference>
<dbReference type="Pfam" id="PF08448">
    <property type="entry name" value="PAS_4"/>
    <property type="match status" value="1"/>
</dbReference>
<feature type="domain" description="PAS" evidence="6">
    <location>
        <begin position="260"/>
        <end position="316"/>
    </location>
</feature>
<keyword evidence="4" id="KW-0175">Coiled coil</keyword>
<dbReference type="AlphaFoldDB" id="A0A975GH20"/>
<name>A0A975GH20_9BACT</name>
<dbReference type="InterPro" id="IPR035965">
    <property type="entry name" value="PAS-like_dom_sf"/>
</dbReference>
<gene>
    <name evidence="7" type="ORF">dnl_31450</name>
</gene>
<dbReference type="PROSITE" id="PS50112">
    <property type="entry name" value="PAS"/>
    <property type="match status" value="1"/>
</dbReference>
<dbReference type="PRINTS" id="PR00344">
    <property type="entry name" value="BCTRLSENSOR"/>
</dbReference>
<feature type="domain" description="Histidine kinase" evidence="5">
    <location>
        <begin position="394"/>
        <end position="637"/>
    </location>
</feature>
<keyword evidence="7" id="KW-0808">Transferase</keyword>
<dbReference type="EMBL" id="CP061799">
    <property type="protein sequence ID" value="QTA80832.1"/>
    <property type="molecule type" value="Genomic_DNA"/>
</dbReference>
<dbReference type="InterPro" id="IPR005467">
    <property type="entry name" value="His_kinase_dom"/>
</dbReference>
<evidence type="ECO:0000313" key="7">
    <source>
        <dbReference type="EMBL" id="QTA80832.1"/>
    </source>
</evidence>
<keyword evidence="7" id="KW-0418">Kinase</keyword>
<dbReference type="InterPro" id="IPR004358">
    <property type="entry name" value="Sig_transdc_His_kin-like_C"/>
</dbReference>
<dbReference type="InterPro" id="IPR013656">
    <property type="entry name" value="PAS_4"/>
</dbReference>
<organism evidence="7 8">
    <name type="scientific">Desulfonema limicola</name>
    <dbReference type="NCBI Taxonomy" id="45656"/>
    <lineage>
        <taxon>Bacteria</taxon>
        <taxon>Pseudomonadati</taxon>
        <taxon>Thermodesulfobacteriota</taxon>
        <taxon>Desulfobacteria</taxon>
        <taxon>Desulfobacterales</taxon>
        <taxon>Desulfococcaceae</taxon>
        <taxon>Desulfonema</taxon>
    </lineage>
</organism>
<reference evidence="7" key="1">
    <citation type="journal article" date="2021" name="Microb. Physiol.">
        <title>Proteogenomic Insights into the Physiology of Marine, Sulfate-Reducing, Filamentous Desulfonema limicola and Desulfonema magnum.</title>
        <authorList>
            <person name="Schnaars V."/>
            <person name="Wohlbrand L."/>
            <person name="Scheve S."/>
            <person name="Hinrichs C."/>
            <person name="Reinhardt R."/>
            <person name="Rabus R."/>
        </authorList>
    </citation>
    <scope>NUCLEOTIDE SEQUENCE</scope>
    <source>
        <strain evidence="7">5ac10</strain>
    </source>
</reference>
<dbReference type="Gene3D" id="3.30.565.10">
    <property type="entry name" value="Histidine kinase-like ATPase, C-terminal domain"/>
    <property type="match status" value="1"/>
</dbReference>
<dbReference type="PANTHER" id="PTHR43065">
    <property type="entry name" value="SENSOR HISTIDINE KINASE"/>
    <property type="match status" value="1"/>
</dbReference>
<dbReference type="SUPFAM" id="SSF55785">
    <property type="entry name" value="PYP-like sensor domain (PAS domain)"/>
    <property type="match status" value="1"/>
</dbReference>